<proteinExistence type="predicted"/>
<evidence type="ECO:0000313" key="1">
    <source>
        <dbReference type="EMBL" id="NBN87509.1"/>
    </source>
</evidence>
<gene>
    <name evidence="1" type="ORF">EBV32_00215</name>
</gene>
<dbReference type="AlphaFoldDB" id="A0A964UZN2"/>
<comment type="caution">
    <text evidence="1">The sequence shown here is derived from an EMBL/GenBank/DDBJ whole genome shotgun (WGS) entry which is preliminary data.</text>
</comment>
<dbReference type="Proteomes" id="UP000713222">
    <property type="component" value="Unassembled WGS sequence"/>
</dbReference>
<evidence type="ECO:0000313" key="2">
    <source>
        <dbReference type="Proteomes" id="UP000713222"/>
    </source>
</evidence>
<sequence>MFVADLPHDFIEQIKLGAVERADVFACHRAMNGCVPEYVVEGCLLASMPIMAKAVAANKKQMKLLTTLIVCFVAVPRVRLRDVFDVERGALDGAGTFEKVELVVGDSFEKRGRSSWCGACSVFIGDSAKNFVHGQMVMGSKSPPVVLVLLMYQRRNMAASVPSSNLFSLQRPAPYACGSVTCSNQTDLSVRLVQRTGKSL</sequence>
<accession>A0A964UZN2</accession>
<reference evidence="1" key="1">
    <citation type="submission" date="2018-10" db="EMBL/GenBank/DDBJ databases">
        <title>Iterative Subtractive Binning of Freshwater Chronoseries Metagenomes Recovers Nearly Complete Genomes from over Four Hundred Novel Species.</title>
        <authorList>
            <person name="Rodriguez-R L.M."/>
            <person name="Tsementzi D."/>
            <person name="Luo C."/>
            <person name="Konstantinidis K.T."/>
        </authorList>
    </citation>
    <scope>NUCLEOTIDE SEQUENCE</scope>
    <source>
        <strain evidence="1">WB7_6_001</strain>
    </source>
</reference>
<dbReference type="EMBL" id="RGET01000001">
    <property type="protein sequence ID" value="NBN87509.1"/>
    <property type="molecule type" value="Genomic_DNA"/>
</dbReference>
<name>A0A964UZN2_9PROT</name>
<protein>
    <submittedName>
        <fullName evidence="1">Uncharacterized protein</fullName>
    </submittedName>
</protein>
<organism evidence="1 2">
    <name type="scientific">Candidatus Fonsibacter lacus</name>
    <dbReference type="NCBI Taxonomy" id="2576439"/>
    <lineage>
        <taxon>Bacteria</taxon>
        <taxon>Pseudomonadati</taxon>
        <taxon>Pseudomonadota</taxon>
        <taxon>Alphaproteobacteria</taxon>
        <taxon>Candidatus Pelagibacterales</taxon>
        <taxon>Candidatus Pelagibacterales incertae sedis</taxon>
        <taxon>Candidatus Fonsibacter</taxon>
    </lineage>
</organism>